<dbReference type="InterPro" id="IPR036736">
    <property type="entry name" value="ACP-like_sf"/>
</dbReference>
<gene>
    <name evidence="2" type="ORF">D0Z67_12225</name>
</gene>
<dbReference type="InterPro" id="IPR009081">
    <property type="entry name" value="PP-bd_ACP"/>
</dbReference>
<dbReference type="EMBL" id="CP032229">
    <property type="protein sequence ID" value="QBJ90993.1"/>
    <property type="molecule type" value="Genomic_DNA"/>
</dbReference>
<dbReference type="RefSeq" id="WP_031184173.1">
    <property type="nucleotide sequence ID" value="NZ_CP032229.1"/>
</dbReference>
<sequence length="85" mass="9517">MPQPAPVLDLEDLRSTIAEVIDVDVDEVTDTADFKEDLDVDSLLAMEILVTLERKYQVKVNESNLQDVRSLKSVFDLLAEKVVAV</sequence>
<proteinExistence type="predicted"/>
<dbReference type="Pfam" id="PF00550">
    <property type="entry name" value="PP-binding"/>
    <property type="match status" value="1"/>
</dbReference>
<protein>
    <submittedName>
        <fullName evidence="2">Acyl carrier protein</fullName>
    </submittedName>
</protein>
<reference evidence="2 3" key="1">
    <citation type="submission" date="2018-08" db="EMBL/GenBank/DDBJ databases">
        <title>The complete genome sequence of Streptomyces seoulensis, a pioneer strain for nickel superoxide dismutase discovery.</title>
        <authorList>
            <person name="Shin J."/>
            <person name="Lee J.-S."/>
            <person name="Lee E.-J."/>
            <person name="Youn H.-D."/>
        </authorList>
    </citation>
    <scope>NUCLEOTIDE SEQUENCE [LARGE SCALE GENOMIC DNA]</scope>
    <source>
        <strain evidence="2 3">KCTC 9819</strain>
    </source>
</reference>
<keyword evidence="3" id="KW-1185">Reference proteome</keyword>
<accession>A0A4P6TW41</accession>
<dbReference type="SUPFAM" id="SSF47336">
    <property type="entry name" value="ACP-like"/>
    <property type="match status" value="1"/>
</dbReference>
<dbReference type="OrthoDB" id="5523836at2"/>
<dbReference type="KEGG" id="sseo:D0Z67_12225"/>
<organism evidence="2 3">
    <name type="scientific">Streptomyces seoulensis</name>
    <dbReference type="NCBI Taxonomy" id="73044"/>
    <lineage>
        <taxon>Bacteria</taxon>
        <taxon>Bacillati</taxon>
        <taxon>Actinomycetota</taxon>
        <taxon>Actinomycetes</taxon>
        <taxon>Kitasatosporales</taxon>
        <taxon>Streptomycetaceae</taxon>
        <taxon>Streptomyces</taxon>
    </lineage>
</organism>
<dbReference type="PROSITE" id="PS50075">
    <property type="entry name" value="CARRIER"/>
    <property type="match status" value="1"/>
</dbReference>
<dbReference type="STRING" id="73044.GCA_000725795_01740"/>
<evidence type="ECO:0000313" key="3">
    <source>
        <dbReference type="Proteomes" id="UP000292547"/>
    </source>
</evidence>
<evidence type="ECO:0000259" key="1">
    <source>
        <dbReference type="PROSITE" id="PS50075"/>
    </source>
</evidence>
<name>A0A4P6TW41_STRSO</name>
<dbReference type="Proteomes" id="UP000292547">
    <property type="component" value="Chromosome"/>
</dbReference>
<feature type="domain" description="Carrier" evidence="1">
    <location>
        <begin position="7"/>
        <end position="82"/>
    </location>
</feature>
<dbReference type="GeneID" id="300099695"/>
<dbReference type="AlphaFoldDB" id="A0A4P6TW41"/>
<dbReference type="Gene3D" id="1.10.1200.10">
    <property type="entry name" value="ACP-like"/>
    <property type="match status" value="1"/>
</dbReference>
<evidence type="ECO:0000313" key="2">
    <source>
        <dbReference type="EMBL" id="QBJ90993.1"/>
    </source>
</evidence>